<proteinExistence type="predicted"/>
<dbReference type="RefSeq" id="XP_004340304.1">
    <property type="nucleotide sequence ID" value="XM_004340256.1"/>
</dbReference>
<protein>
    <submittedName>
        <fullName evidence="1">Uncharacterized protein</fullName>
    </submittedName>
</protein>
<dbReference type="VEuPathDB" id="AmoebaDB:ACA1_370780"/>
<sequence length="146" mass="16685">MTLLSGSDDELVCLTLGFIYPNELRSVACVNRKFLCCAKTAIRNRAIQRLASKGQGDISIGFYDGYGYDLTEGLKHWRSFRVPIAIWMRKSDVCTIKHIDSQIKVEITAAINRIEVKWIKGRAMQATVVLDNKRLVHANERTRLIW</sequence>
<reference evidence="1 2" key="1">
    <citation type="journal article" date="2013" name="Genome Biol.">
        <title>Genome of Acanthamoeba castellanii highlights extensive lateral gene transfer and early evolution of tyrosine kinase signaling.</title>
        <authorList>
            <person name="Clarke M."/>
            <person name="Lohan A.J."/>
            <person name="Liu B."/>
            <person name="Lagkouvardos I."/>
            <person name="Roy S."/>
            <person name="Zafar N."/>
            <person name="Bertelli C."/>
            <person name="Schilde C."/>
            <person name="Kianianmomeni A."/>
            <person name="Burglin T.R."/>
            <person name="Frech C."/>
            <person name="Turcotte B."/>
            <person name="Kopec K.O."/>
            <person name="Synnott J.M."/>
            <person name="Choo C."/>
            <person name="Paponov I."/>
            <person name="Finkler A."/>
            <person name="Soon Heng Tan C."/>
            <person name="Hutchins A.P."/>
            <person name="Weinmeier T."/>
            <person name="Rattei T."/>
            <person name="Chu J.S."/>
            <person name="Gimenez G."/>
            <person name="Irimia M."/>
            <person name="Rigden D.J."/>
            <person name="Fitzpatrick D.A."/>
            <person name="Lorenzo-Morales J."/>
            <person name="Bateman A."/>
            <person name="Chiu C.H."/>
            <person name="Tang P."/>
            <person name="Hegemann P."/>
            <person name="Fromm H."/>
            <person name="Raoult D."/>
            <person name="Greub G."/>
            <person name="Miranda-Saavedra D."/>
            <person name="Chen N."/>
            <person name="Nash P."/>
            <person name="Ginger M.L."/>
            <person name="Horn M."/>
            <person name="Schaap P."/>
            <person name="Caler L."/>
            <person name="Loftus B."/>
        </authorList>
    </citation>
    <scope>NUCLEOTIDE SEQUENCE [LARGE SCALE GENOMIC DNA]</scope>
    <source>
        <strain evidence="1 2">Neff</strain>
    </source>
</reference>
<dbReference type="AlphaFoldDB" id="L8GYD1"/>
<dbReference type="GeneID" id="14919014"/>
<dbReference type="Proteomes" id="UP000011083">
    <property type="component" value="Unassembled WGS sequence"/>
</dbReference>
<accession>L8GYD1</accession>
<evidence type="ECO:0000313" key="1">
    <source>
        <dbReference type="EMBL" id="ELR18284.1"/>
    </source>
</evidence>
<keyword evidence="2" id="KW-1185">Reference proteome</keyword>
<dbReference type="KEGG" id="acan:ACA1_370780"/>
<evidence type="ECO:0000313" key="2">
    <source>
        <dbReference type="Proteomes" id="UP000011083"/>
    </source>
</evidence>
<organism evidence="1 2">
    <name type="scientific">Acanthamoeba castellanii (strain ATCC 30010 / Neff)</name>
    <dbReference type="NCBI Taxonomy" id="1257118"/>
    <lineage>
        <taxon>Eukaryota</taxon>
        <taxon>Amoebozoa</taxon>
        <taxon>Discosea</taxon>
        <taxon>Longamoebia</taxon>
        <taxon>Centramoebida</taxon>
        <taxon>Acanthamoebidae</taxon>
        <taxon>Acanthamoeba</taxon>
    </lineage>
</organism>
<name>L8GYD1_ACACF</name>
<gene>
    <name evidence="1" type="ORF">ACA1_370780</name>
</gene>
<dbReference type="EMBL" id="KB007960">
    <property type="protein sequence ID" value="ELR18284.1"/>
    <property type="molecule type" value="Genomic_DNA"/>
</dbReference>